<organism evidence="1">
    <name type="scientific">hydrothermal vent metagenome</name>
    <dbReference type="NCBI Taxonomy" id="652676"/>
    <lineage>
        <taxon>unclassified sequences</taxon>
        <taxon>metagenomes</taxon>
        <taxon>ecological metagenomes</taxon>
    </lineage>
</organism>
<reference evidence="1" key="1">
    <citation type="submission" date="2018-06" db="EMBL/GenBank/DDBJ databases">
        <authorList>
            <person name="Zhirakovskaya E."/>
        </authorList>
    </citation>
    <scope>NUCLEOTIDE SEQUENCE</scope>
</reference>
<dbReference type="AlphaFoldDB" id="A0A3B0V3L0"/>
<dbReference type="EC" id="3.2.2.20" evidence="1"/>
<dbReference type="GO" id="GO:0008725">
    <property type="term" value="F:DNA-3-methyladenine glycosylase activity"/>
    <property type="evidence" value="ECO:0007669"/>
    <property type="project" value="UniProtKB-EC"/>
</dbReference>
<sequence>MSDNKIRCTWCQGDAVDEHYHDTQWGVPIHEDHLWFECITLEGAQAGLSWRTIVNKIEGYQQSFQNFNIEKVAKMTDAQLDKLLKDPKIVRNRLKVYSTRNNAQQMLKVQHEFSSFNNYIWGFVNHKPIVNTATSLSDIPTTTNISDAMSKDLKKRGFKFVGSTICYALMQAAGMVNDHEIGCFRYEACTKLGNDTQKKTEL</sequence>
<proteinExistence type="predicted"/>
<dbReference type="EMBL" id="UOEW01000104">
    <property type="protein sequence ID" value="VAW35490.1"/>
    <property type="molecule type" value="Genomic_DNA"/>
</dbReference>
<name>A0A3B0V3L0_9ZZZZ</name>
<dbReference type="PANTHER" id="PTHR30037">
    <property type="entry name" value="DNA-3-METHYLADENINE GLYCOSYLASE 1"/>
    <property type="match status" value="1"/>
</dbReference>
<keyword evidence="1" id="KW-0326">Glycosidase</keyword>
<accession>A0A3B0V3L0</accession>
<dbReference type="PANTHER" id="PTHR30037:SF4">
    <property type="entry name" value="DNA-3-METHYLADENINE GLYCOSYLASE I"/>
    <property type="match status" value="1"/>
</dbReference>
<evidence type="ECO:0000313" key="1">
    <source>
        <dbReference type="EMBL" id="VAW35490.1"/>
    </source>
</evidence>
<dbReference type="GO" id="GO:0006284">
    <property type="term" value="P:base-excision repair"/>
    <property type="evidence" value="ECO:0007669"/>
    <property type="project" value="InterPro"/>
</dbReference>
<dbReference type="InterPro" id="IPR011257">
    <property type="entry name" value="DNA_glycosylase"/>
</dbReference>
<protein>
    <submittedName>
        <fullName evidence="1">DNA-3-methyladenine glycosylase</fullName>
        <ecNumber evidence="1">3.2.2.20</ecNumber>
    </submittedName>
</protein>
<dbReference type="Gene3D" id="1.10.340.30">
    <property type="entry name" value="Hypothetical protein, domain 2"/>
    <property type="match status" value="1"/>
</dbReference>
<dbReference type="SUPFAM" id="SSF48150">
    <property type="entry name" value="DNA-glycosylase"/>
    <property type="match status" value="1"/>
</dbReference>
<dbReference type="InterPro" id="IPR005019">
    <property type="entry name" value="Adenine_glyco"/>
</dbReference>
<gene>
    <name evidence="1" type="ORF">MNBD_GAMMA01-1634</name>
</gene>
<keyword evidence="1" id="KW-0378">Hydrolase</keyword>
<dbReference type="InterPro" id="IPR052891">
    <property type="entry name" value="DNA-3mA_glycosylase"/>
</dbReference>
<dbReference type="Pfam" id="PF03352">
    <property type="entry name" value="Adenine_glyco"/>
    <property type="match status" value="1"/>
</dbReference>